<comment type="pathway">
    <text evidence="1 6">Cell wall biogenesis; peptidoglycan biosynthesis.</text>
</comment>
<dbReference type="GO" id="GO:0018104">
    <property type="term" value="P:peptidoglycan-protein cross-linking"/>
    <property type="evidence" value="ECO:0007669"/>
    <property type="project" value="TreeGrafter"/>
</dbReference>
<evidence type="ECO:0000256" key="6">
    <source>
        <dbReference type="PROSITE-ProRule" id="PRU01373"/>
    </source>
</evidence>
<dbReference type="Gene3D" id="2.40.440.10">
    <property type="entry name" value="L,D-transpeptidase catalytic domain-like"/>
    <property type="match status" value="1"/>
</dbReference>
<dbReference type="RefSeq" id="WP_127082276.1">
    <property type="nucleotide sequence ID" value="NZ_RSCL01000009.1"/>
</dbReference>
<dbReference type="EMBL" id="RSCL01000009">
    <property type="protein sequence ID" value="RUT05010.1"/>
    <property type="molecule type" value="Genomic_DNA"/>
</dbReference>
<dbReference type="UniPathway" id="UPA00219"/>
<keyword evidence="2" id="KW-0808">Transferase</keyword>
<feature type="active site" description="Proton donor/acceptor" evidence="6">
    <location>
        <position position="138"/>
    </location>
</feature>
<comment type="caution">
    <text evidence="8">The sequence shown here is derived from an EMBL/GenBank/DDBJ whole genome shotgun (WGS) entry which is preliminary data.</text>
</comment>
<evidence type="ECO:0000256" key="4">
    <source>
        <dbReference type="ARBA" id="ARBA00022984"/>
    </source>
</evidence>
<dbReference type="PROSITE" id="PS52029">
    <property type="entry name" value="LD_TPASE"/>
    <property type="match status" value="1"/>
</dbReference>
<keyword evidence="3 6" id="KW-0133">Cell shape</keyword>
<organism evidence="8 9">
    <name type="scientific">Dulcicalothrix desertica PCC 7102</name>
    <dbReference type="NCBI Taxonomy" id="232991"/>
    <lineage>
        <taxon>Bacteria</taxon>
        <taxon>Bacillati</taxon>
        <taxon>Cyanobacteriota</taxon>
        <taxon>Cyanophyceae</taxon>
        <taxon>Nostocales</taxon>
        <taxon>Calotrichaceae</taxon>
        <taxon>Dulcicalothrix</taxon>
    </lineage>
</organism>
<accession>A0A3S1CJV5</accession>
<dbReference type="GO" id="GO:0071555">
    <property type="term" value="P:cell wall organization"/>
    <property type="evidence" value="ECO:0007669"/>
    <property type="project" value="UniProtKB-UniRule"/>
</dbReference>
<dbReference type="InterPro" id="IPR038063">
    <property type="entry name" value="Transpep_catalytic_dom"/>
</dbReference>
<evidence type="ECO:0000256" key="1">
    <source>
        <dbReference type="ARBA" id="ARBA00004752"/>
    </source>
</evidence>
<keyword evidence="5 6" id="KW-0961">Cell wall biogenesis/degradation</keyword>
<dbReference type="GO" id="GO:0071972">
    <property type="term" value="F:peptidoglycan L,D-transpeptidase activity"/>
    <property type="evidence" value="ECO:0007669"/>
    <property type="project" value="TreeGrafter"/>
</dbReference>
<dbReference type="PANTHER" id="PTHR30582:SF2">
    <property type="entry name" value="L,D-TRANSPEPTIDASE YCIB-RELATED"/>
    <property type="match status" value="1"/>
</dbReference>
<feature type="active site" description="Nucleophile" evidence="6">
    <location>
        <position position="154"/>
    </location>
</feature>
<dbReference type="InterPro" id="IPR050979">
    <property type="entry name" value="LD-transpeptidase"/>
</dbReference>
<dbReference type="Proteomes" id="UP000271624">
    <property type="component" value="Unassembled WGS sequence"/>
</dbReference>
<evidence type="ECO:0000256" key="3">
    <source>
        <dbReference type="ARBA" id="ARBA00022960"/>
    </source>
</evidence>
<dbReference type="SUPFAM" id="SSF141523">
    <property type="entry name" value="L,D-transpeptidase catalytic domain-like"/>
    <property type="match status" value="1"/>
</dbReference>
<dbReference type="GO" id="GO:0008360">
    <property type="term" value="P:regulation of cell shape"/>
    <property type="evidence" value="ECO:0007669"/>
    <property type="project" value="UniProtKB-UniRule"/>
</dbReference>
<keyword evidence="4 6" id="KW-0573">Peptidoglycan synthesis</keyword>
<protein>
    <recommendedName>
        <fullName evidence="7">L,D-TPase catalytic domain-containing protein</fullName>
    </recommendedName>
</protein>
<dbReference type="InterPro" id="IPR005490">
    <property type="entry name" value="LD_TPept_cat_dom"/>
</dbReference>
<evidence type="ECO:0000256" key="2">
    <source>
        <dbReference type="ARBA" id="ARBA00022679"/>
    </source>
</evidence>
<gene>
    <name evidence="8" type="ORF">DSM106972_038310</name>
</gene>
<dbReference type="Pfam" id="PF03734">
    <property type="entry name" value="YkuD"/>
    <property type="match status" value="1"/>
</dbReference>
<dbReference type="PANTHER" id="PTHR30582">
    <property type="entry name" value="L,D-TRANSPEPTIDASE"/>
    <property type="match status" value="1"/>
</dbReference>
<feature type="domain" description="L,D-TPase catalytic" evidence="7">
    <location>
        <begin position="65"/>
        <end position="178"/>
    </location>
</feature>
<dbReference type="GO" id="GO:0016740">
    <property type="term" value="F:transferase activity"/>
    <property type="evidence" value="ECO:0007669"/>
    <property type="project" value="UniProtKB-KW"/>
</dbReference>
<evidence type="ECO:0000256" key="5">
    <source>
        <dbReference type="ARBA" id="ARBA00023316"/>
    </source>
</evidence>
<evidence type="ECO:0000313" key="9">
    <source>
        <dbReference type="Proteomes" id="UP000271624"/>
    </source>
</evidence>
<dbReference type="GO" id="GO:0005576">
    <property type="term" value="C:extracellular region"/>
    <property type="evidence" value="ECO:0007669"/>
    <property type="project" value="TreeGrafter"/>
</dbReference>
<reference evidence="8" key="2">
    <citation type="journal article" date="2019" name="Genome Biol. Evol.">
        <title>Day and night: Metabolic profiles and evolutionary relationships of six axenic non-marine cyanobacteria.</title>
        <authorList>
            <person name="Will S.E."/>
            <person name="Henke P."/>
            <person name="Boedeker C."/>
            <person name="Huang S."/>
            <person name="Brinkmann H."/>
            <person name="Rohde M."/>
            <person name="Jarek M."/>
            <person name="Friedl T."/>
            <person name="Seufert S."/>
            <person name="Schumacher M."/>
            <person name="Overmann J."/>
            <person name="Neumann-Schaal M."/>
            <person name="Petersen J."/>
        </authorList>
    </citation>
    <scope>NUCLEOTIDE SEQUENCE [LARGE SCALE GENOMIC DNA]</scope>
    <source>
        <strain evidence="8">PCC 7102</strain>
    </source>
</reference>
<keyword evidence="9" id="KW-1185">Reference proteome</keyword>
<evidence type="ECO:0000259" key="7">
    <source>
        <dbReference type="PROSITE" id="PS52029"/>
    </source>
</evidence>
<sequence>MIVNDRRNSVSKLILLTLISVLATFNIVPQQAISAPTPTPTPTPTVSKSEKITQKINELKQSQERWIEINLKQQKLNAWEGNKVIYQVTVSSGKKSTPTLTGVYAVQTKLRKARMRGADYNIPDVPYTMYYDGNYAIHGAYWHNNFGTPVSHGCVNLPPKKAQLLFNWAKVGTPVIVRRN</sequence>
<dbReference type="AlphaFoldDB" id="A0A3S1CJV5"/>
<dbReference type="OrthoDB" id="463216at2"/>
<reference evidence="8" key="1">
    <citation type="submission" date="2018-12" db="EMBL/GenBank/DDBJ databases">
        <authorList>
            <person name="Will S."/>
            <person name="Neumann-Schaal M."/>
            <person name="Henke P."/>
        </authorList>
    </citation>
    <scope>NUCLEOTIDE SEQUENCE</scope>
    <source>
        <strain evidence="8">PCC 7102</strain>
    </source>
</reference>
<name>A0A3S1CJV5_9CYAN</name>
<dbReference type="CDD" id="cd16913">
    <property type="entry name" value="YkuD_like"/>
    <property type="match status" value="1"/>
</dbReference>
<evidence type="ECO:0000313" key="8">
    <source>
        <dbReference type="EMBL" id="RUT05010.1"/>
    </source>
</evidence>
<proteinExistence type="predicted"/>